<dbReference type="Pfam" id="PF06580">
    <property type="entry name" value="His_kinase"/>
    <property type="match status" value="1"/>
</dbReference>
<dbReference type="InterPro" id="IPR003660">
    <property type="entry name" value="HAMP_dom"/>
</dbReference>
<dbReference type="InterPro" id="IPR005467">
    <property type="entry name" value="His_kinase_dom"/>
</dbReference>
<name>G5IMG8_9FIRM</name>
<keyword evidence="11" id="KW-1185">Reference proteome</keyword>
<dbReference type="InterPro" id="IPR010559">
    <property type="entry name" value="Sig_transdc_His_kin_internal"/>
</dbReference>
<protein>
    <recommendedName>
        <fullName evidence="3">histidine kinase</fullName>
        <ecNumber evidence="3">2.7.13.3</ecNumber>
    </recommendedName>
</protein>
<dbReference type="EMBL" id="ADLN01000120">
    <property type="protein sequence ID" value="EHI57587.1"/>
    <property type="molecule type" value="Genomic_DNA"/>
</dbReference>
<reference evidence="10 11" key="1">
    <citation type="submission" date="2011-08" db="EMBL/GenBank/DDBJ databases">
        <title>The Genome Sequence of Clostridium hathewayi WAL-18680.</title>
        <authorList>
            <consortium name="The Broad Institute Genome Sequencing Platform"/>
            <person name="Earl A."/>
            <person name="Ward D."/>
            <person name="Feldgarden M."/>
            <person name="Gevers D."/>
            <person name="Finegold S.M."/>
            <person name="Summanen P.H."/>
            <person name="Molitoris D.R."/>
            <person name="Song M."/>
            <person name="Daigneault M."/>
            <person name="Allen-Vercoe E."/>
            <person name="Young S.K."/>
            <person name="Zeng Q."/>
            <person name="Gargeya S."/>
            <person name="Fitzgerald M."/>
            <person name="Haas B."/>
            <person name="Abouelleil A."/>
            <person name="Alvarado L."/>
            <person name="Arachchi H.M."/>
            <person name="Berlin A."/>
            <person name="Brown A."/>
            <person name="Chapman S.B."/>
            <person name="Chen Z."/>
            <person name="Dunbar C."/>
            <person name="Freedman E."/>
            <person name="Gearin G."/>
            <person name="Gellesch M."/>
            <person name="Goldberg J."/>
            <person name="Griggs A."/>
            <person name="Gujja S."/>
            <person name="Heiman D."/>
            <person name="Howarth C."/>
            <person name="Larson L."/>
            <person name="Lui A."/>
            <person name="MacDonald P.J.P."/>
            <person name="Montmayeur A."/>
            <person name="Murphy C."/>
            <person name="Neiman D."/>
            <person name="Pearson M."/>
            <person name="Priest M."/>
            <person name="Roberts A."/>
            <person name="Saif S."/>
            <person name="Shea T."/>
            <person name="Shenoy N."/>
            <person name="Sisk P."/>
            <person name="Stolte C."/>
            <person name="Sykes S."/>
            <person name="Wortman J."/>
            <person name="Nusbaum C."/>
            <person name="Birren B."/>
        </authorList>
    </citation>
    <scope>NUCLEOTIDE SEQUENCE [LARGE SCALE GENOMIC DNA]</scope>
    <source>
        <strain evidence="10 11">WAL-18680</strain>
    </source>
</reference>
<evidence type="ECO:0000313" key="10">
    <source>
        <dbReference type="EMBL" id="EHI57587.1"/>
    </source>
</evidence>
<dbReference type="SMART" id="SM00387">
    <property type="entry name" value="HATPase_c"/>
    <property type="match status" value="1"/>
</dbReference>
<evidence type="ECO:0000313" key="11">
    <source>
        <dbReference type="Proteomes" id="UP000005384"/>
    </source>
</evidence>
<feature type="domain" description="Histidine kinase" evidence="8">
    <location>
        <begin position="463"/>
        <end position="565"/>
    </location>
</feature>
<keyword evidence="4" id="KW-0597">Phosphoprotein</keyword>
<evidence type="ECO:0000256" key="1">
    <source>
        <dbReference type="ARBA" id="ARBA00000085"/>
    </source>
</evidence>
<dbReference type="InterPro" id="IPR003594">
    <property type="entry name" value="HATPase_dom"/>
</dbReference>
<comment type="caution">
    <text evidence="10">The sequence shown here is derived from an EMBL/GenBank/DDBJ whole genome shotgun (WGS) entry which is preliminary data.</text>
</comment>
<evidence type="ECO:0000259" key="8">
    <source>
        <dbReference type="PROSITE" id="PS50109"/>
    </source>
</evidence>
<feature type="domain" description="HAMP" evidence="9">
    <location>
        <begin position="302"/>
        <end position="354"/>
    </location>
</feature>
<dbReference type="Gene3D" id="3.30.565.10">
    <property type="entry name" value="Histidine kinase-like ATPase, C-terminal domain"/>
    <property type="match status" value="1"/>
</dbReference>
<dbReference type="InterPro" id="IPR036890">
    <property type="entry name" value="HATPase_C_sf"/>
</dbReference>
<dbReference type="PANTHER" id="PTHR34220:SF7">
    <property type="entry name" value="SENSOR HISTIDINE KINASE YPDA"/>
    <property type="match status" value="1"/>
</dbReference>
<evidence type="ECO:0000256" key="4">
    <source>
        <dbReference type="ARBA" id="ARBA00022553"/>
    </source>
</evidence>
<dbReference type="Gene3D" id="6.10.340.10">
    <property type="match status" value="1"/>
</dbReference>
<evidence type="ECO:0000256" key="5">
    <source>
        <dbReference type="ARBA" id="ARBA00022679"/>
    </source>
</evidence>
<comment type="subcellular location">
    <subcellularLocation>
        <location evidence="2">Membrane</location>
    </subcellularLocation>
</comment>
<evidence type="ECO:0000256" key="3">
    <source>
        <dbReference type="ARBA" id="ARBA00012438"/>
    </source>
</evidence>
<keyword evidence="7" id="KW-0902">Two-component regulatory system</keyword>
<dbReference type="PANTHER" id="PTHR34220">
    <property type="entry name" value="SENSOR HISTIDINE KINASE YPDA"/>
    <property type="match status" value="1"/>
</dbReference>
<dbReference type="SMART" id="SM00304">
    <property type="entry name" value="HAMP"/>
    <property type="match status" value="1"/>
</dbReference>
<dbReference type="GO" id="GO:0000155">
    <property type="term" value="F:phosphorelay sensor kinase activity"/>
    <property type="evidence" value="ECO:0007669"/>
    <property type="project" value="InterPro"/>
</dbReference>
<evidence type="ECO:0000256" key="7">
    <source>
        <dbReference type="ARBA" id="ARBA00023012"/>
    </source>
</evidence>
<evidence type="ECO:0000256" key="2">
    <source>
        <dbReference type="ARBA" id="ARBA00004370"/>
    </source>
</evidence>
<dbReference type="Pfam" id="PF02518">
    <property type="entry name" value="HATPase_c"/>
    <property type="match status" value="1"/>
</dbReference>
<evidence type="ECO:0000256" key="6">
    <source>
        <dbReference type="ARBA" id="ARBA00022777"/>
    </source>
</evidence>
<dbReference type="CDD" id="cd06225">
    <property type="entry name" value="HAMP"/>
    <property type="match status" value="1"/>
</dbReference>
<gene>
    <name evidence="10" type="ORF">HMPREF9473_04696</name>
</gene>
<dbReference type="RefSeq" id="WP_006782684.1">
    <property type="nucleotide sequence ID" value="NZ_CP040506.1"/>
</dbReference>
<dbReference type="GO" id="GO:0016020">
    <property type="term" value="C:membrane"/>
    <property type="evidence" value="ECO:0007669"/>
    <property type="project" value="UniProtKB-SubCell"/>
</dbReference>
<dbReference type="AlphaFoldDB" id="G5IMG8"/>
<sequence length="568" mass="64062">MKKFIKKSFKRELLFSFLVVALVPFVLSSAFLIQMFKIKLASDYRKKDVEQAATIEHMLTGLFQSFDTVTQELCQDEKILTDMSTPGGWNRNVVYSALYEKTAGLRDQAQFDVYSKDGVCQYSTGTGMLHTQLPAYWGILKVASAHPEEMIIRREKEHLGDSDILLRAVRMIKDNEDGCAGFVVVSMREENFEEALRGTYSSQDGICIVDGFWETVYHTGIAAQENIGDILRGRLISGEGIPGSWNSNSLYISPLGDTGLYSIVLRPDVFTEDTTRAMYSVIIIMAAVSMALCAMVANRMSNSLTRPVKSLNLAMYEVQGGNLDTRIEVDRADEFGQLSDSFNTMTSELKDYMEKQVSQQKQINEIQVAMMQAQLNPHFLYNTLDTMKWVAKANHIPEIATLASKLAKILRTSISQVQFITLKEEMELVESYAEIQKIRFHGKFCFEYELPEEIKQCRIPKLIVQPIVENAVIHGLADCDEGHIYVKAMEKDGKLHIEVQDDGCGISREVMEHLNSRDREQLAGHLGFYNVDTIIRLHYGDEYGVQVETPESGGTKVTIVIPAEHGEE</sequence>
<accession>G5IMG8</accession>
<comment type="catalytic activity">
    <reaction evidence="1">
        <text>ATP + protein L-histidine = ADP + protein N-phospho-L-histidine.</text>
        <dbReference type="EC" id="2.7.13.3"/>
    </reaction>
</comment>
<evidence type="ECO:0000259" key="9">
    <source>
        <dbReference type="PROSITE" id="PS50885"/>
    </source>
</evidence>
<dbReference type="SUPFAM" id="SSF55874">
    <property type="entry name" value="ATPase domain of HSP90 chaperone/DNA topoisomerase II/histidine kinase"/>
    <property type="match status" value="1"/>
</dbReference>
<organism evidence="10 11">
    <name type="scientific">Hungatella hathewayi WAL-18680</name>
    <dbReference type="NCBI Taxonomy" id="742737"/>
    <lineage>
        <taxon>Bacteria</taxon>
        <taxon>Bacillati</taxon>
        <taxon>Bacillota</taxon>
        <taxon>Clostridia</taxon>
        <taxon>Lachnospirales</taxon>
        <taxon>Lachnospiraceae</taxon>
        <taxon>Hungatella</taxon>
    </lineage>
</organism>
<keyword evidence="5" id="KW-0808">Transferase</keyword>
<dbReference type="SUPFAM" id="SSF158472">
    <property type="entry name" value="HAMP domain-like"/>
    <property type="match status" value="1"/>
</dbReference>
<dbReference type="InterPro" id="IPR050640">
    <property type="entry name" value="Bact_2-comp_sensor_kinase"/>
</dbReference>
<keyword evidence="6" id="KW-0418">Kinase</keyword>
<dbReference type="OrthoDB" id="9809348at2"/>
<dbReference type="Pfam" id="PF00672">
    <property type="entry name" value="HAMP"/>
    <property type="match status" value="1"/>
</dbReference>
<dbReference type="HOGENOM" id="CLU_020473_6_0_9"/>
<dbReference type="EC" id="2.7.13.3" evidence="3"/>
<dbReference type="PATRIC" id="fig|742737.3.peg.4684"/>
<dbReference type="PROSITE" id="PS50885">
    <property type="entry name" value="HAMP"/>
    <property type="match status" value="1"/>
</dbReference>
<proteinExistence type="predicted"/>
<dbReference type="Proteomes" id="UP000005384">
    <property type="component" value="Unassembled WGS sequence"/>
</dbReference>
<dbReference type="PROSITE" id="PS50109">
    <property type="entry name" value="HIS_KIN"/>
    <property type="match status" value="1"/>
</dbReference>